<evidence type="ECO:0000313" key="2">
    <source>
        <dbReference type="Proteomes" id="UP001527090"/>
    </source>
</evidence>
<sequence>MAIQGTVVSSRPLEDDKNKVITQAAQNVRNGSTATVNAPQPFTQPGGRVNNTLSQIQDFINGPSFQFTGPQQWSYDADSDPAYQAALSTAKRNIDDQQANTNAFLRAGGQGKSSYSESVANQIGSREMARVSDTVLPQLMQQSYQRYSDMANRDMQLQQMNYGVQRDKIGDLANLYAQQYQYDVTRPMDEAQLTGTYLPGEAREAIQNLLGLKQQAEAKGITKEARAELSKQADGIRGQLSALGIDPTLYGADVQYNKAKLQNPGFRTIAGQQLDLANKQANNSAAMGWSELTGQMLYPQNDWSGYQRQAKRGDSPTTLPAQQMDINRQQFDLSKQRMDMDRQQMGWDQQQRLFQNNMQERQFNENVRQFGLEYAMRELQNQQQYGLGLERQALDEARFGLDMESAANRTDKANYTMNPKTLMDIISQQYGVQDLTTGQTKVPDGMKQQIAGIIGSANMSLDDKILTAKMYGIELPKN</sequence>
<keyword evidence="2" id="KW-1185">Reference proteome</keyword>
<reference evidence="1 2" key="1">
    <citation type="submission" date="2022-05" db="EMBL/GenBank/DDBJ databases">
        <title>Genome Sequencing of Bee-Associated Microbes.</title>
        <authorList>
            <person name="Dunlap C."/>
        </authorList>
    </citation>
    <scope>NUCLEOTIDE SEQUENCE [LARGE SCALE GENOMIC DNA]</scope>
    <source>
        <strain evidence="1 2">NRRL NRS-750</strain>
    </source>
</reference>
<name>A0ABT4EDM9_PAEAL</name>
<gene>
    <name evidence="1" type="ORF">M5X04_14770</name>
</gene>
<dbReference type="RefSeq" id="WP_268632339.1">
    <property type="nucleotide sequence ID" value="NZ_JAMDLY010000012.1"/>
</dbReference>
<accession>A0ABT4EDM9</accession>
<dbReference type="EMBL" id="JAMDLY010000012">
    <property type="protein sequence ID" value="MCY9530583.1"/>
    <property type="molecule type" value="Genomic_DNA"/>
</dbReference>
<organism evidence="1 2">
    <name type="scientific">Paenibacillus alvei</name>
    <name type="common">Bacillus alvei</name>
    <dbReference type="NCBI Taxonomy" id="44250"/>
    <lineage>
        <taxon>Bacteria</taxon>
        <taxon>Bacillati</taxon>
        <taxon>Bacillota</taxon>
        <taxon>Bacilli</taxon>
        <taxon>Bacillales</taxon>
        <taxon>Paenibacillaceae</taxon>
        <taxon>Paenibacillus</taxon>
    </lineage>
</organism>
<protein>
    <submittedName>
        <fullName evidence="1">Uncharacterized protein</fullName>
    </submittedName>
</protein>
<dbReference type="Proteomes" id="UP001527090">
    <property type="component" value="Unassembled WGS sequence"/>
</dbReference>
<evidence type="ECO:0000313" key="1">
    <source>
        <dbReference type="EMBL" id="MCY9530583.1"/>
    </source>
</evidence>
<proteinExistence type="predicted"/>
<comment type="caution">
    <text evidence="1">The sequence shown here is derived from an EMBL/GenBank/DDBJ whole genome shotgun (WGS) entry which is preliminary data.</text>
</comment>